<protein>
    <submittedName>
        <fullName evidence="8">Protein translocase subunit SecA</fullName>
    </submittedName>
</protein>
<dbReference type="GO" id="GO:0006886">
    <property type="term" value="P:intracellular protein transport"/>
    <property type="evidence" value="ECO:0007669"/>
    <property type="project" value="InterPro"/>
</dbReference>
<dbReference type="PROSITE" id="PS51196">
    <property type="entry name" value="SECA_MOTOR_DEAD"/>
    <property type="match status" value="1"/>
</dbReference>
<dbReference type="GO" id="GO:0017038">
    <property type="term" value="P:protein import"/>
    <property type="evidence" value="ECO:0007669"/>
    <property type="project" value="InterPro"/>
</dbReference>
<dbReference type="GO" id="GO:0016020">
    <property type="term" value="C:membrane"/>
    <property type="evidence" value="ECO:0007669"/>
    <property type="project" value="InterPro"/>
</dbReference>
<dbReference type="Gene3D" id="3.40.50.300">
    <property type="entry name" value="P-loop containing nucleotide triphosphate hydrolases"/>
    <property type="match status" value="3"/>
</dbReference>
<gene>
    <name evidence="8" type="ORF">FQA47_005756</name>
</gene>
<dbReference type="InterPro" id="IPR000185">
    <property type="entry name" value="SecA"/>
</dbReference>
<keyword evidence="1" id="KW-0963">Cytoplasm</keyword>
<evidence type="ECO:0000256" key="3">
    <source>
        <dbReference type="ARBA" id="ARBA00023010"/>
    </source>
</evidence>
<feature type="compositionally biased region" description="Polar residues" evidence="4">
    <location>
        <begin position="1865"/>
        <end position="1876"/>
    </location>
</feature>
<proteinExistence type="predicted"/>
<name>A0A834FXI0_ORYME</name>
<reference evidence="8" key="1">
    <citation type="journal article" name="BMC Genomics">
        <title>Long-read sequencing and de novo genome assembly of marine medaka (Oryzias melastigma).</title>
        <authorList>
            <person name="Liang P."/>
            <person name="Saqib H.S.A."/>
            <person name="Ni X."/>
            <person name="Shen Y."/>
        </authorList>
    </citation>
    <scope>NUCLEOTIDE SEQUENCE</scope>
    <source>
        <strain evidence="8">Bigg-433</strain>
    </source>
</reference>
<dbReference type="SMART" id="SM00957">
    <property type="entry name" value="SecA_DEAD"/>
    <property type="match status" value="1"/>
</dbReference>
<dbReference type="GO" id="GO:0005524">
    <property type="term" value="F:ATP binding"/>
    <property type="evidence" value="ECO:0007669"/>
    <property type="project" value="InterPro"/>
</dbReference>
<feature type="region of interest" description="Disordered" evidence="4">
    <location>
        <begin position="1862"/>
        <end position="1882"/>
    </location>
</feature>
<evidence type="ECO:0000259" key="6">
    <source>
        <dbReference type="PROSITE" id="PS51194"/>
    </source>
</evidence>
<dbReference type="GO" id="GO:0006605">
    <property type="term" value="P:protein targeting"/>
    <property type="evidence" value="ECO:0007669"/>
    <property type="project" value="InterPro"/>
</dbReference>
<dbReference type="PANTHER" id="PTHR30612:SF0">
    <property type="entry name" value="CHLOROPLAST PROTEIN-TRANSPORTING ATPASE"/>
    <property type="match status" value="1"/>
</dbReference>
<evidence type="ECO:0000256" key="1">
    <source>
        <dbReference type="ARBA" id="ARBA00022490"/>
    </source>
</evidence>
<evidence type="ECO:0000256" key="4">
    <source>
        <dbReference type="SAM" id="MobiDB-lite"/>
    </source>
</evidence>
<feature type="domain" description="Helicase ATP-binding" evidence="5">
    <location>
        <begin position="286"/>
        <end position="430"/>
    </location>
</feature>
<evidence type="ECO:0000313" key="9">
    <source>
        <dbReference type="Proteomes" id="UP000646548"/>
    </source>
</evidence>
<dbReference type="Proteomes" id="UP000646548">
    <property type="component" value="Unassembled WGS sequence"/>
</dbReference>
<evidence type="ECO:0000256" key="2">
    <source>
        <dbReference type="ARBA" id="ARBA00022927"/>
    </source>
</evidence>
<dbReference type="Pfam" id="PF07517">
    <property type="entry name" value="SecA_DEAD"/>
    <property type="match status" value="1"/>
</dbReference>
<feature type="domain" description="SecA family profile" evidence="7">
    <location>
        <begin position="164"/>
        <end position="946"/>
    </location>
</feature>
<evidence type="ECO:0000259" key="5">
    <source>
        <dbReference type="PROSITE" id="PS51192"/>
    </source>
</evidence>
<keyword evidence="2" id="KW-0653">Protein transport</keyword>
<dbReference type="PROSITE" id="PS51194">
    <property type="entry name" value="HELICASE_CTER"/>
    <property type="match status" value="1"/>
</dbReference>
<dbReference type="PROSITE" id="PS51192">
    <property type="entry name" value="HELICASE_ATP_BIND_1"/>
    <property type="match status" value="1"/>
</dbReference>
<keyword evidence="3" id="KW-0811">Translocation</keyword>
<dbReference type="SUPFAM" id="SSF52540">
    <property type="entry name" value="P-loop containing nucleoside triphosphate hydrolases"/>
    <property type="match status" value="2"/>
</dbReference>
<dbReference type="InterPro" id="IPR014018">
    <property type="entry name" value="SecA_motor_DEAD"/>
</dbReference>
<dbReference type="InterPro" id="IPR011115">
    <property type="entry name" value="SecA_DEAD"/>
</dbReference>
<comment type="caution">
    <text evidence="8">The sequence shown here is derived from an EMBL/GenBank/DDBJ whole genome shotgun (WGS) entry which is preliminary data.</text>
</comment>
<dbReference type="EMBL" id="WKFB01000001">
    <property type="protein sequence ID" value="KAF6739997.1"/>
    <property type="molecule type" value="Genomic_DNA"/>
</dbReference>
<dbReference type="InterPro" id="IPR001650">
    <property type="entry name" value="Helicase_C-like"/>
</dbReference>
<dbReference type="Gene3D" id="3.90.1440.10">
    <property type="entry name" value="SecA, preprotein cross-linking domain"/>
    <property type="match status" value="1"/>
</dbReference>
<accession>A0A834FXI0</accession>
<dbReference type="InterPro" id="IPR014001">
    <property type="entry name" value="Helicase_ATP-bd"/>
</dbReference>
<evidence type="ECO:0000313" key="8">
    <source>
        <dbReference type="EMBL" id="KAF6739997.1"/>
    </source>
</evidence>
<sequence>MKTLQNVLILNHLNTHQIPISSLWTLDQATGYVDLSLTEKFNILEAVMIVTLNEDTEFEDALKQDQKIEFFFNLQDQLYDTNPTLARKVLVNVLDLTSQLTQAAKDFLSLILFNNIWTPKEIQIFTKKALTTSQEVVEQILQKACTYRVNCILTLSSLNYTDPAKYMKHIILNEMDKDIDAILSEMREKNYPEETLSILEDILKYVEESLAKDKDLYINKRMIEDGRKMIQSLDLSNPDSDTLKRVLFVLCLAVKKCTAFLTEKGEKVQGYFPRLTQLTSLMLLMLPQFQSKGGCLLEIGTGEGKSCILAMFAIVQALQGTAVDIVTSSPLLAIRDQEEWGKLYDMFGVTSSTVPPQFEGKRSSDNHEELLKCAYSMRVVYGTVSTFAADILRQEFEKTTTRGQRKCECVIVDEVDYMTLDSGVQVTFLSHQASGLRHLEQVLAALWAMVSNCRQIEIFETGEIWWTTRIQHFHKAVKQSVTGSMSEDDILLQVAKQRSCSQDELVQLERAIRRPQTEDESSEDESCNIIESIMVKTGPEEQFRLLEEFVAETGYNVVVDCYSLIDNKAKLLKESSDTNSDVSMLLLPHGRSCEIMSENSLIETTLGNIKSKIKYSDECSLNSLEKSEGFIVIPSVLKEYVENQLPVFAENALRAIKMTLGREYMIDKASEADNVQSPHHDAIIPLDFQASGVLEKNKRWGDGLQQFLEMKHQLAISQLSNVTNFMSNVHFFKRYLKEKGIYGVSGTLGGTAEKEFLNRQYKTESHIIPAHRHKKLLELPAVQVSGGNTMWVLAIYESAWRAAGRGQVVLIICEDVKTANELQTEMHDKGIKPEQITMYTISEKHNIEKKNFSPGNIIIATNLGGRGTDIHVQQEVNECGGLFVLLTYFPASQRVEKQIFGRTARKGNPGMVQIILNQDFLEPAYRGQSVETMRLIREEHEVKRLESMERHELLEIEIKEDLFSRFCEFLCDFDKNYSAEERSDFTQKSLKDVPACFKIYKKKCDYKVALSALKESWALWLILHEDDISRLDYNNTLREDLTRDLQNTAKHLLQGTSSNFYDYMKIAKGRTILHRLNKKKSDCGALSYWQSAAERDPIYSAVAFYNQAYITINLQKSNYLSEAKQFLKKASTGVDVYLSETANTMAFCNLSVAKDFVSHHKDCNLQSQMNARMNAFRTWKSHMENALKILEQLERSKGQAIVEESSVYSLTKNKDFISTQELMVLDEFGLCIVFDVKKKPEFSFDAFVCFCLGVLQVAAGVLVLTLSQGAASQFGFGLISEGVSDMIHGIKGMIQGSFDWAEWAVSKAISIGVSLVFGGLGRLKNAAGAMRSGAKGLVSGAKHASGFTVKQCFKQATKYTAQELVKQGSINVLSYVADAALTALFKKILKKAFMNKTISLVRANVHLNNALTSFVCSAVPKTAMDHELSDFTIERECEEQIRQSVDVLTRSIIPDLMMDCTRITKVLNTLSEVCGSVRHHMGNQKKVKNVMVILNTAQYITMFVEMLSSFPTEDVINTKFVPQFLHSMKDLPQNDYDQDEWDHLSDVRRLKDELISLIALSVSDALVEACSRHMTSLVTKSCMTAVNRVAGSAVSNLFGRTDTHSFFDSQQHKYQLNKTIQHPSTLQTDKKTCDHYAEEVGNVNRPATALDIHVLTESDDLQGKGIRVIVVDKHGKKLSEDYYPGKNSSAGDIKLRLKKMPENQHQNGEFASKVKKKICGEQSLYSGHFEVLGPHGSVIPVHSENQECLYHAVAQAIRPDCKDLRQEGLNLRGKVQATLQQNPSRYTAAVKLQKGYEETSALSSKYAIVGGGRKEQEEAKRQLMNMINTRDVKNLTEEDINLIKTYNLGLVGKFHDIKGVRRTKGSTSNQNSSSPVNADHIPPINTFQTAHRELMKPENRELKEKLQKYHPRLYEMIDVKGNQGLCREVLTQDHLQVLTTGNSKEAQRVRKKLADVLLQGNEVKLLKMSLIVSNPEMSENLRRDADIRTSKRRQNVLSREATRTYHDTGGQLLLQGYQKMGLLGQEEVDRLQQWQKERLYSRNSPEYKELLKALKPKTFDQNL</sequence>
<organism evidence="8 9">
    <name type="scientific">Oryzias melastigma</name>
    <name type="common">Marine medaka</name>
    <dbReference type="NCBI Taxonomy" id="30732"/>
    <lineage>
        <taxon>Eukaryota</taxon>
        <taxon>Metazoa</taxon>
        <taxon>Chordata</taxon>
        <taxon>Craniata</taxon>
        <taxon>Vertebrata</taxon>
        <taxon>Euteleostomi</taxon>
        <taxon>Actinopterygii</taxon>
        <taxon>Neopterygii</taxon>
        <taxon>Teleostei</taxon>
        <taxon>Neoteleostei</taxon>
        <taxon>Acanthomorphata</taxon>
        <taxon>Ovalentaria</taxon>
        <taxon>Atherinomorphae</taxon>
        <taxon>Beloniformes</taxon>
        <taxon>Adrianichthyidae</taxon>
        <taxon>Oryziinae</taxon>
        <taxon>Oryzias</taxon>
    </lineage>
</organism>
<keyword evidence="2" id="KW-0813">Transport</keyword>
<dbReference type="PANTHER" id="PTHR30612">
    <property type="entry name" value="SECA INNER MEMBRANE COMPONENT OF SEC PROTEIN SECRETION SYSTEM"/>
    <property type="match status" value="1"/>
</dbReference>
<evidence type="ECO:0000259" key="7">
    <source>
        <dbReference type="PROSITE" id="PS51196"/>
    </source>
</evidence>
<feature type="domain" description="Helicase C-terminal" evidence="6">
    <location>
        <begin position="794"/>
        <end position="970"/>
    </location>
</feature>
<dbReference type="InterPro" id="IPR027417">
    <property type="entry name" value="P-loop_NTPase"/>
</dbReference>